<accession>A0ABQ9VCQ2</accession>
<dbReference type="EMBL" id="JASSZA010000007">
    <property type="protein sequence ID" value="KAK2106132.1"/>
    <property type="molecule type" value="Genomic_DNA"/>
</dbReference>
<sequence>MGEVASLREAVVQCHGKRPPAVSVPKHHGALMDMRTQVCRRHSWSPFTEENNTDNKLCVPLTLSLS</sequence>
<comment type="caution">
    <text evidence="1">The sequence shown here is derived from an EMBL/GenBank/DDBJ whole genome shotgun (WGS) entry which is preliminary data.</text>
</comment>
<proteinExistence type="predicted"/>
<dbReference type="Proteomes" id="UP001266305">
    <property type="component" value="Unassembled WGS sequence"/>
</dbReference>
<gene>
    <name evidence="1" type="ORF">P7K49_015646</name>
</gene>
<protein>
    <submittedName>
        <fullName evidence="1">Uncharacterized protein</fullName>
    </submittedName>
</protein>
<keyword evidence="2" id="KW-1185">Reference proteome</keyword>
<evidence type="ECO:0000313" key="2">
    <source>
        <dbReference type="Proteomes" id="UP001266305"/>
    </source>
</evidence>
<name>A0ABQ9VCQ2_SAGOE</name>
<organism evidence="1 2">
    <name type="scientific">Saguinus oedipus</name>
    <name type="common">Cotton-top tamarin</name>
    <name type="synonym">Oedipomidas oedipus</name>
    <dbReference type="NCBI Taxonomy" id="9490"/>
    <lineage>
        <taxon>Eukaryota</taxon>
        <taxon>Metazoa</taxon>
        <taxon>Chordata</taxon>
        <taxon>Craniata</taxon>
        <taxon>Vertebrata</taxon>
        <taxon>Euteleostomi</taxon>
        <taxon>Mammalia</taxon>
        <taxon>Eutheria</taxon>
        <taxon>Euarchontoglires</taxon>
        <taxon>Primates</taxon>
        <taxon>Haplorrhini</taxon>
        <taxon>Platyrrhini</taxon>
        <taxon>Cebidae</taxon>
        <taxon>Callitrichinae</taxon>
        <taxon>Saguinus</taxon>
    </lineage>
</organism>
<reference evidence="1 2" key="1">
    <citation type="submission" date="2023-05" db="EMBL/GenBank/DDBJ databases">
        <title>B98-5 Cell Line De Novo Hybrid Assembly: An Optical Mapping Approach.</title>
        <authorList>
            <person name="Kananen K."/>
            <person name="Auerbach J.A."/>
            <person name="Kautto E."/>
            <person name="Blachly J.S."/>
        </authorList>
    </citation>
    <scope>NUCLEOTIDE SEQUENCE [LARGE SCALE GENOMIC DNA]</scope>
    <source>
        <strain evidence="1">B95-8</strain>
        <tissue evidence="1">Cell line</tissue>
    </source>
</reference>
<evidence type="ECO:0000313" key="1">
    <source>
        <dbReference type="EMBL" id="KAK2106132.1"/>
    </source>
</evidence>